<evidence type="ECO:0000256" key="4">
    <source>
        <dbReference type="SAM" id="Coils"/>
    </source>
</evidence>
<name>A0A1E4RHU8_9ASCO</name>
<keyword evidence="4" id="KW-0175">Coiled coil</keyword>
<feature type="coiled-coil region" evidence="4">
    <location>
        <begin position="152"/>
        <end position="179"/>
    </location>
</feature>
<dbReference type="InterPro" id="IPR017871">
    <property type="entry name" value="ABC_transporter-like_CS"/>
</dbReference>
<evidence type="ECO:0000256" key="5">
    <source>
        <dbReference type="SAM" id="MobiDB-lite"/>
    </source>
</evidence>
<evidence type="ECO:0000256" key="3">
    <source>
        <dbReference type="ARBA" id="ARBA00022840"/>
    </source>
</evidence>
<dbReference type="EMBL" id="KV454542">
    <property type="protein sequence ID" value="ODV66685.1"/>
    <property type="molecule type" value="Genomic_DNA"/>
</dbReference>
<dbReference type="CDD" id="cd03221">
    <property type="entry name" value="ABCF_EF-3"/>
    <property type="match status" value="2"/>
</dbReference>
<sequence length="701" mass="76895">MSAVSSSKAKREQKRLEREAAKSAAGKSTKKTKRQAAKDAEEKEVDDADAQIAKLKLQTDESGISDRVTTGVLESLQTSRDIKLSSVSLLFHGKVLIQDAVLELNYGRRYGLLGENGCGKSTLLRSLAAREFPIPEHIDVYLLNEPAAATDYSALEYVVREAEAEMKRLENLVEDIIVKEGPEDPSLDGLYEKIDEMDPATFESRAAVILTGLGFNSVTIKKRTRDMSGGWRMRVALAKALFVKPTLLLLDDPTAHLDLAACVWLEEYLKRFDRILILVSHSQDFLNGVCTNMIDMRLKSIQLYGGNYDSYVKTREELETNQMKGYHKQQEEIAHIKKFIASAGTYANLVRQAKSRQKILDKMEADGLIQPVIPDKVFSFRFPDVDKLPPPVLAFDNMSFAYSGKKEDNLFEGLDIGIDMDSRVALVGPNGIGKSTLLKLFQGILQPQEGRVIQHTHIKLGVYSQHSADQLDLTKTPLDFVRDKFSHISQDYQYWRSQLGRYGLTGEGQTSQMATLSEGQRSRVVFALLALEAPNLILLDEPTNGLDLSTIDSLAEAINAFNGGVVVVSHDFRLLDKIAQDIFVIENKTATRWEGSILDYKKIFRSIITMQFSTVALFAAVAVAATVTETDASSTLVTVTDCASTVTDCPAHKSSEAPVASTSSAGNYTAPANVSSAYEAGAAKQFAVGGVALAAGALLAL</sequence>
<dbReference type="OrthoDB" id="2110130at2759"/>
<dbReference type="AlphaFoldDB" id="A0A1E4RHU8"/>
<dbReference type="FunFam" id="3.40.50.300:FF:000618">
    <property type="entry name" value="ATP-binding cassette (ABC) transporter, putative"/>
    <property type="match status" value="1"/>
</dbReference>
<proteinExistence type="predicted"/>
<keyword evidence="1" id="KW-0677">Repeat</keyword>
<gene>
    <name evidence="7" type="ORF">HYPBUDRAFT_12358</name>
</gene>
<keyword evidence="3" id="KW-0067">ATP-binding</keyword>
<dbReference type="GeneID" id="30993859"/>
<dbReference type="Gene3D" id="3.40.50.300">
    <property type="entry name" value="P-loop containing nucleotide triphosphate hydrolases"/>
    <property type="match status" value="2"/>
</dbReference>
<dbReference type="FunFam" id="3.40.50.300:FF:000549">
    <property type="entry name" value="ABC transporter ATP-binding protein arb1"/>
    <property type="match status" value="1"/>
</dbReference>
<feature type="domain" description="ABC transporter" evidence="6">
    <location>
        <begin position="393"/>
        <end position="612"/>
    </location>
</feature>
<keyword evidence="8" id="KW-1185">Reference proteome</keyword>
<accession>A0A1E4RHU8</accession>
<dbReference type="InterPro" id="IPR003593">
    <property type="entry name" value="AAA+_ATPase"/>
</dbReference>
<evidence type="ECO:0000256" key="1">
    <source>
        <dbReference type="ARBA" id="ARBA00022737"/>
    </source>
</evidence>
<dbReference type="GO" id="GO:0005524">
    <property type="term" value="F:ATP binding"/>
    <property type="evidence" value="ECO:0007669"/>
    <property type="project" value="UniProtKB-KW"/>
</dbReference>
<dbReference type="Proteomes" id="UP000095085">
    <property type="component" value="Unassembled WGS sequence"/>
</dbReference>
<feature type="region of interest" description="Disordered" evidence="5">
    <location>
        <begin position="1"/>
        <end position="46"/>
    </location>
</feature>
<dbReference type="PANTHER" id="PTHR19211:SF15">
    <property type="entry name" value="ATP-BINDING CASSETTE SUB-FAMILY F MEMBER 2"/>
    <property type="match status" value="1"/>
</dbReference>
<dbReference type="STRING" id="984485.A0A1E4RHU8"/>
<dbReference type="PROSITE" id="PS00211">
    <property type="entry name" value="ABC_TRANSPORTER_1"/>
    <property type="match status" value="1"/>
</dbReference>
<dbReference type="SMART" id="SM00382">
    <property type="entry name" value="AAA"/>
    <property type="match status" value="2"/>
</dbReference>
<dbReference type="Pfam" id="PF12848">
    <property type="entry name" value="ABC_tran_Xtn"/>
    <property type="match status" value="1"/>
</dbReference>
<dbReference type="InterPro" id="IPR027417">
    <property type="entry name" value="P-loop_NTPase"/>
</dbReference>
<keyword evidence="2" id="KW-0547">Nucleotide-binding</keyword>
<dbReference type="PROSITE" id="PS50893">
    <property type="entry name" value="ABC_TRANSPORTER_2"/>
    <property type="match status" value="2"/>
</dbReference>
<feature type="domain" description="ABC transporter" evidence="6">
    <location>
        <begin position="82"/>
        <end position="323"/>
    </location>
</feature>
<dbReference type="InterPro" id="IPR003439">
    <property type="entry name" value="ABC_transporter-like_ATP-bd"/>
</dbReference>
<dbReference type="Pfam" id="PF00005">
    <property type="entry name" value="ABC_tran"/>
    <property type="match status" value="2"/>
</dbReference>
<evidence type="ECO:0000259" key="6">
    <source>
        <dbReference type="PROSITE" id="PS50893"/>
    </source>
</evidence>
<dbReference type="InterPro" id="IPR032781">
    <property type="entry name" value="ABC_tran_Xtn"/>
</dbReference>
<dbReference type="GO" id="GO:0016887">
    <property type="term" value="F:ATP hydrolysis activity"/>
    <property type="evidence" value="ECO:0007669"/>
    <property type="project" value="InterPro"/>
</dbReference>
<evidence type="ECO:0000256" key="2">
    <source>
        <dbReference type="ARBA" id="ARBA00022741"/>
    </source>
</evidence>
<dbReference type="RefSeq" id="XP_020075752.1">
    <property type="nucleotide sequence ID" value="XM_020219309.1"/>
</dbReference>
<organism evidence="7 8">
    <name type="scientific">Hyphopichia burtonii NRRL Y-1933</name>
    <dbReference type="NCBI Taxonomy" id="984485"/>
    <lineage>
        <taxon>Eukaryota</taxon>
        <taxon>Fungi</taxon>
        <taxon>Dikarya</taxon>
        <taxon>Ascomycota</taxon>
        <taxon>Saccharomycotina</taxon>
        <taxon>Pichiomycetes</taxon>
        <taxon>Debaryomycetaceae</taxon>
        <taxon>Hyphopichia</taxon>
    </lineage>
</organism>
<dbReference type="InterPro" id="IPR050611">
    <property type="entry name" value="ABCF"/>
</dbReference>
<dbReference type="SUPFAM" id="SSF52540">
    <property type="entry name" value="P-loop containing nucleoside triphosphate hydrolases"/>
    <property type="match status" value="2"/>
</dbReference>
<reference evidence="8" key="1">
    <citation type="submission" date="2016-05" db="EMBL/GenBank/DDBJ databases">
        <title>Comparative genomics of biotechnologically important yeasts.</title>
        <authorList>
            <consortium name="DOE Joint Genome Institute"/>
            <person name="Riley R."/>
            <person name="Haridas S."/>
            <person name="Wolfe K.H."/>
            <person name="Lopes M.R."/>
            <person name="Hittinger C.T."/>
            <person name="Goker M."/>
            <person name="Salamov A."/>
            <person name="Wisecaver J."/>
            <person name="Long T.M."/>
            <person name="Aerts A.L."/>
            <person name="Barry K."/>
            <person name="Choi C."/>
            <person name="Clum A."/>
            <person name="Coughlan A.Y."/>
            <person name="Deshpande S."/>
            <person name="Douglass A.P."/>
            <person name="Hanson S.J."/>
            <person name="Klenk H.-P."/>
            <person name="Labutti K."/>
            <person name="Lapidus A."/>
            <person name="Lindquist E."/>
            <person name="Lipzen A."/>
            <person name="Meier-Kolthoff J.P."/>
            <person name="Ohm R.A."/>
            <person name="Otillar R.P."/>
            <person name="Pangilinan J."/>
            <person name="Peng Y."/>
            <person name="Rokas A."/>
            <person name="Rosa C.A."/>
            <person name="Scheuner C."/>
            <person name="Sibirny A.A."/>
            <person name="Slot J.C."/>
            <person name="Stielow J.B."/>
            <person name="Sun H."/>
            <person name="Kurtzman C.P."/>
            <person name="Blackwell M."/>
            <person name="Grigoriev I.V."/>
            <person name="Jeffries T.W."/>
        </authorList>
    </citation>
    <scope>NUCLEOTIDE SEQUENCE [LARGE SCALE GENOMIC DNA]</scope>
    <source>
        <strain evidence="8">NRRL Y-1933</strain>
    </source>
</reference>
<protein>
    <recommendedName>
        <fullName evidence="6">ABC transporter domain-containing protein</fullName>
    </recommendedName>
</protein>
<evidence type="ECO:0000313" key="7">
    <source>
        <dbReference type="EMBL" id="ODV66685.1"/>
    </source>
</evidence>
<evidence type="ECO:0000313" key="8">
    <source>
        <dbReference type="Proteomes" id="UP000095085"/>
    </source>
</evidence>
<dbReference type="PANTHER" id="PTHR19211">
    <property type="entry name" value="ATP-BINDING TRANSPORT PROTEIN-RELATED"/>
    <property type="match status" value="1"/>
</dbReference>